<accession>A0A6S6T305</accession>
<dbReference type="Gene3D" id="2.60.120.10">
    <property type="entry name" value="Jelly Rolls"/>
    <property type="match status" value="2"/>
</dbReference>
<feature type="chain" id="PRO_5027803938" evidence="1">
    <location>
        <begin position="22"/>
        <end position="245"/>
    </location>
</feature>
<feature type="signal peptide" evidence="1">
    <location>
        <begin position="1"/>
        <end position="21"/>
    </location>
</feature>
<gene>
    <name evidence="2" type="ORF">HELGO_WM40236</name>
</gene>
<proteinExistence type="predicted"/>
<dbReference type="PROSITE" id="PS51257">
    <property type="entry name" value="PROKAR_LIPOPROTEIN"/>
    <property type="match status" value="1"/>
</dbReference>
<reference evidence="2" key="1">
    <citation type="submission" date="2020-01" db="EMBL/GenBank/DDBJ databases">
        <authorList>
            <person name="Meier V. D."/>
            <person name="Meier V D."/>
        </authorList>
    </citation>
    <scope>NUCLEOTIDE SEQUENCE</scope>
    <source>
        <strain evidence="2">HLG_WM_MAG_10</strain>
    </source>
</reference>
<evidence type="ECO:0000313" key="2">
    <source>
        <dbReference type="EMBL" id="CAA6813652.1"/>
    </source>
</evidence>
<name>A0A6S6T305_9BACT</name>
<protein>
    <submittedName>
        <fullName evidence="2">Uncharacterized protein</fullName>
    </submittedName>
</protein>
<dbReference type="EMBL" id="CACVAQ010000205">
    <property type="protein sequence ID" value="CAA6813652.1"/>
    <property type="molecule type" value="Genomic_DNA"/>
</dbReference>
<dbReference type="InterPro" id="IPR014710">
    <property type="entry name" value="RmlC-like_jellyroll"/>
</dbReference>
<dbReference type="AlphaFoldDB" id="A0A6S6T305"/>
<organism evidence="2">
    <name type="scientific">uncultured Aureispira sp</name>
    <dbReference type="NCBI Taxonomy" id="1331704"/>
    <lineage>
        <taxon>Bacteria</taxon>
        <taxon>Pseudomonadati</taxon>
        <taxon>Bacteroidota</taxon>
        <taxon>Saprospiria</taxon>
        <taxon>Saprospirales</taxon>
        <taxon>Saprospiraceae</taxon>
        <taxon>Aureispira</taxon>
        <taxon>environmental samples</taxon>
    </lineage>
</organism>
<evidence type="ECO:0000256" key="1">
    <source>
        <dbReference type="SAM" id="SignalP"/>
    </source>
</evidence>
<sequence>MKRLNLISILIFSSVLMLSLASCENKKKTESKDADSQKEVSTEKGERKIIFENDYAQVISIKLDVGEFISPPGGKGKDRVIYSLSDYTLDRDKGDGEMESKTWKENEVHFHEAGNHYVKNTGNTTAEWLVFVKKTDDLPECSENKLDNDVHSITPDFSQKLFENDDFKVTKVILTEGKSIPMHSGINRIIYSLNDYQISYESDKEETVEKTFQKDDIHWHEACKHAMQNIGNSEAKFLVVSFKKK</sequence>
<keyword evidence="1" id="KW-0732">Signal</keyword>